<keyword evidence="1" id="KW-0732">Signal</keyword>
<evidence type="ECO:0000313" key="4">
    <source>
        <dbReference type="Proteomes" id="UP000308697"/>
    </source>
</evidence>
<keyword evidence="4" id="KW-1185">Reference proteome</keyword>
<dbReference type="SUPFAM" id="SSF47090">
    <property type="entry name" value="PGBD-like"/>
    <property type="match status" value="1"/>
</dbReference>
<dbReference type="Proteomes" id="UP000308697">
    <property type="component" value="Unassembled WGS sequence"/>
</dbReference>
<feature type="chain" id="PRO_5020531817" evidence="1">
    <location>
        <begin position="28"/>
        <end position="122"/>
    </location>
</feature>
<dbReference type="OrthoDB" id="9815541at2"/>
<gene>
    <name evidence="3" type="ORF">FCH28_20340</name>
</gene>
<dbReference type="Gene3D" id="1.10.101.10">
    <property type="entry name" value="PGBD-like superfamily/PGBD"/>
    <property type="match status" value="1"/>
</dbReference>
<comment type="caution">
    <text evidence="3">The sequence shown here is derived from an EMBL/GenBank/DDBJ whole genome shotgun (WGS) entry which is preliminary data.</text>
</comment>
<evidence type="ECO:0000259" key="2">
    <source>
        <dbReference type="Pfam" id="PF01471"/>
    </source>
</evidence>
<dbReference type="InterPro" id="IPR002477">
    <property type="entry name" value="Peptidoglycan-bd-like"/>
</dbReference>
<dbReference type="EMBL" id="SUMB01000006">
    <property type="protein sequence ID" value="TJZ52175.1"/>
    <property type="molecule type" value="Genomic_DNA"/>
</dbReference>
<dbReference type="Pfam" id="PF01471">
    <property type="entry name" value="PG_binding_1"/>
    <property type="match status" value="1"/>
</dbReference>
<proteinExistence type="predicted"/>
<sequence length="122" mass="12729">MLSRQRTTAAAGTALAGLLLAAAPAVAHSAAPTAAPSSAVVQSMRGYCGYYDFSKTTRRGDVGNRVKEVQCIINGWAGGEVLDVDGEFGPRTASWVVDFQEMNGLRGDGVVGPETWAALRSL</sequence>
<dbReference type="InterPro" id="IPR036366">
    <property type="entry name" value="PGBDSf"/>
</dbReference>
<evidence type="ECO:0000313" key="3">
    <source>
        <dbReference type="EMBL" id="TJZ52175.1"/>
    </source>
</evidence>
<evidence type="ECO:0000256" key="1">
    <source>
        <dbReference type="SAM" id="SignalP"/>
    </source>
</evidence>
<feature type="signal peptide" evidence="1">
    <location>
        <begin position="1"/>
        <end position="27"/>
    </location>
</feature>
<name>A0A4U0NDP6_9ACTN</name>
<reference evidence="3 4" key="1">
    <citation type="submission" date="2019-04" db="EMBL/GenBank/DDBJ databases">
        <title>Streptomyces piniterrae sp. nov., a heliquinomycin-producing actinomycete isolated from rhizosphere soil of Pinus yunnanensis.</title>
        <authorList>
            <person name="Zhuang X."/>
            <person name="Zhao J."/>
        </authorList>
    </citation>
    <scope>NUCLEOTIDE SEQUENCE [LARGE SCALE GENOMIC DNA]</scope>
    <source>
        <strain evidence="4">jys28</strain>
    </source>
</reference>
<dbReference type="AlphaFoldDB" id="A0A4U0NDP6"/>
<protein>
    <submittedName>
        <fullName evidence="3">Peptidoglycan-binding protein</fullName>
    </submittedName>
</protein>
<dbReference type="InterPro" id="IPR036365">
    <property type="entry name" value="PGBD-like_sf"/>
</dbReference>
<dbReference type="RefSeq" id="WP_136741474.1">
    <property type="nucleotide sequence ID" value="NZ_SUMB01000006.1"/>
</dbReference>
<organism evidence="3 4">
    <name type="scientific">Streptomyces piniterrae</name>
    <dbReference type="NCBI Taxonomy" id="2571125"/>
    <lineage>
        <taxon>Bacteria</taxon>
        <taxon>Bacillati</taxon>
        <taxon>Actinomycetota</taxon>
        <taxon>Actinomycetes</taxon>
        <taxon>Kitasatosporales</taxon>
        <taxon>Streptomycetaceae</taxon>
        <taxon>Streptomyces</taxon>
    </lineage>
</organism>
<accession>A0A4U0NDP6</accession>
<feature type="domain" description="Peptidoglycan binding-like" evidence="2">
    <location>
        <begin position="63"/>
        <end position="119"/>
    </location>
</feature>